<dbReference type="SUPFAM" id="SSF49785">
    <property type="entry name" value="Galactose-binding domain-like"/>
    <property type="match status" value="1"/>
</dbReference>
<organism evidence="2 3">
    <name type="scientific">Sphingomonas natans</name>
    <dbReference type="NCBI Taxonomy" id="3063330"/>
    <lineage>
        <taxon>Bacteria</taxon>
        <taxon>Pseudomonadati</taxon>
        <taxon>Pseudomonadota</taxon>
        <taxon>Alphaproteobacteria</taxon>
        <taxon>Sphingomonadales</taxon>
        <taxon>Sphingomonadaceae</taxon>
        <taxon>Sphingomonas</taxon>
    </lineage>
</organism>
<dbReference type="EMBL" id="JAUOTP010000010">
    <property type="protein sequence ID" value="MDO6416337.1"/>
    <property type="molecule type" value="Genomic_DNA"/>
</dbReference>
<gene>
    <name evidence="2" type="ORF">Q4F19_18270</name>
</gene>
<feature type="signal peptide" evidence="1">
    <location>
        <begin position="1"/>
        <end position="20"/>
    </location>
</feature>
<name>A0ABT8YEG4_9SPHN</name>
<evidence type="ECO:0000313" key="3">
    <source>
        <dbReference type="Proteomes" id="UP001169764"/>
    </source>
</evidence>
<dbReference type="Gene3D" id="2.60.120.260">
    <property type="entry name" value="Galactose-binding domain-like"/>
    <property type="match status" value="1"/>
</dbReference>
<protein>
    <recommendedName>
        <fullName evidence="4">PEP-CTERM protein-sorting domain-containing protein</fullName>
    </recommendedName>
</protein>
<sequence>MKRLFVAACCAAFLAVPASAAELILDGSFELNPAEIGGYSHHAGGGSFDGGHWYTTGVDILQVDRGYMSGTGPSLVFNAQDGRNSLDLTGTGNSSPADGVYQDISTTIGEVYTLSFFVGRVIASGSVSSDYRSAATLRLSIDGGPLTEFVNDDGTDNGIVWKRFSLPVTATRATTRIAFLNGEGNDYLGLDTVSFASAAPEPVNWAAMVLGLGLVGTKLRARPRPARA</sequence>
<dbReference type="Proteomes" id="UP001169764">
    <property type="component" value="Unassembled WGS sequence"/>
</dbReference>
<evidence type="ECO:0000313" key="2">
    <source>
        <dbReference type="EMBL" id="MDO6416337.1"/>
    </source>
</evidence>
<dbReference type="RefSeq" id="WP_303545742.1">
    <property type="nucleotide sequence ID" value="NZ_JAUOTP010000010.1"/>
</dbReference>
<comment type="caution">
    <text evidence="2">The sequence shown here is derived from an EMBL/GenBank/DDBJ whole genome shotgun (WGS) entry which is preliminary data.</text>
</comment>
<evidence type="ECO:0008006" key="4">
    <source>
        <dbReference type="Google" id="ProtNLM"/>
    </source>
</evidence>
<keyword evidence="1" id="KW-0732">Signal</keyword>
<feature type="chain" id="PRO_5046476342" description="PEP-CTERM protein-sorting domain-containing protein" evidence="1">
    <location>
        <begin position="21"/>
        <end position="228"/>
    </location>
</feature>
<dbReference type="InterPro" id="IPR008979">
    <property type="entry name" value="Galactose-bd-like_sf"/>
</dbReference>
<evidence type="ECO:0000256" key="1">
    <source>
        <dbReference type="SAM" id="SignalP"/>
    </source>
</evidence>
<proteinExistence type="predicted"/>
<reference evidence="2" key="1">
    <citation type="submission" date="2023-07" db="EMBL/GenBank/DDBJ databases">
        <authorList>
            <person name="Kim M."/>
        </authorList>
    </citation>
    <scope>NUCLEOTIDE SEQUENCE</scope>
    <source>
        <strain evidence="2">BIUV-7</strain>
    </source>
</reference>
<keyword evidence="3" id="KW-1185">Reference proteome</keyword>
<accession>A0ABT8YEG4</accession>